<keyword evidence="4" id="KW-0235">DNA replication</keyword>
<evidence type="ECO:0000256" key="1">
    <source>
        <dbReference type="ARBA" id="ARBA00001946"/>
    </source>
</evidence>
<dbReference type="PROSITE" id="PS51462">
    <property type="entry name" value="NUDIX"/>
    <property type="match status" value="1"/>
</dbReference>
<dbReference type="InterPro" id="IPR036206">
    <property type="entry name" value="ThiamineP_synth_sf"/>
</dbReference>
<comment type="similarity">
    <text evidence="2">Belongs to the Nudix hydrolase family.</text>
</comment>
<dbReference type="GO" id="GO:0046872">
    <property type="term" value="F:metal ion binding"/>
    <property type="evidence" value="ECO:0007669"/>
    <property type="project" value="UniProtKB-KW"/>
</dbReference>
<dbReference type="PRINTS" id="PR00502">
    <property type="entry name" value="NUDIXFAMILY"/>
</dbReference>
<protein>
    <recommendedName>
        <fullName evidence="11">8-oxo-dGTP diphosphatase</fullName>
        <ecNumber evidence="11">3.6.1.55</ecNumber>
    </recommendedName>
</protein>
<evidence type="ECO:0000313" key="13">
    <source>
        <dbReference type="EMBL" id="KKN99938.1"/>
    </source>
</evidence>
<comment type="catalytic activity">
    <reaction evidence="10">
        <text>8-oxo-dGTP + H2O = 8-oxo-dGMP + diphosphate + H(+)</text>
        <dbReference type="Rhea" id="RHEA:31575"/>
        <dbReference type="ChEBI" id="CHEBI:15377"/>
        <dbReference type="ChEBI" id="CHEBI:15378"/>
        <dbReference type="ChEBI" id="CHEBI:33019"/>
        <dbReference type="ChEBI" id="CHEBI:63224"/>
        <dbReference type="ChEBI" id="CHEBI:77896"/>
        <dbReference type="EC" id="3.6.1.55"/>
    </reaction>
</comment>
<dbReference type="GO" id="GO:0006260">
    <property type="term" value="P:DNA replication"/>
    <property type="evidence" value="ECO:0007669"/>
    <property type="project" value="UniProtKB-KW"/>
</dbReference>
<evidence type="ECO:0000256" key="10">
    <source>
        <dbReference type="ARBA" id="ARBA00035861"/>
    </source>
</evidence>
<dbReference type="Pfam" id="PF14815">
    <property type="entry name" value="NUDIX_4"/>
    <property type="match status" value="1"/>
</dbReference>
<reference evidence="13" key="1">
    <citation type="journal article" date="2015" name="Nature">
        <title>Complex archaea that bridge the gap between prokaryotes and eukaryotes.</title>
        <authorList>
            <person name="Spang A."/>
            <person name="Saw J.H."/>
            <person name="Jorgensen S.L."/>
            <person name="Zaremba-Niedzwiedzka K."/>
            <person name="Martijn J."/>
            <person name="Lind A.E."/>
            <person name="van Eijk R."/>
            <person name="Schleper C."/>
            <person name="Guy L."/>
            <person name="Ettema T.J."/>
        </authorList>
    </citation>
    <scope>NUCLEOTIDE SEQUENCE</scope>
</reference>
<dbReference type="GO" id="GO:0044716">
    <property type="term" value="F:8-oxo-GDP phosphatase activity"/>
    <property type="evidence" value="ECO:0007669"/>
    <property type="project" value="TreeGrafter"/>
</dbReference>
<evidence type="ECO:0000259" key="12">
    <source>
        <dbReference type="PROSITE" id="PS51462"/>
    </source>
</evidence>
<name>A0A0F9Y5P4_9ZZZZ</name>
<evidence type="ECO:0000256" key="7">
    <source>
        <dbReference type="ARBA" id="ARBA00022801"/>
    </source>
</evidence>
<dbReference type="InterPro" id="IPR047127">
    <property type="entry name" value="MutT-like"/>
</dbReference>
<dbReference type="InterPro" id="IPR022998">
    <property type="entry name" value="ThiamineP_synth_TenI"/>
</dbReference>
<dbReference type="FunFam" id="3.90.79.10:FF:000014">
    <property type="entry name" value="8-oxo-dGTP diphosphatase MutT"/>
    <property type="match status" value="1"/>
</dbReference>
<dbReference type="SUPFAM" id="SSF51391">
    <property type="entry name" value="Thiamin phosphate synthase"/>
    <property type="match status" value="1"/>
</dbReference>
<dbReference type="CDD" id="cd00564">
    <property type="entry name" value="TMP_TenI"/>
    <property type="match status" value="1"/>
</dbReference>
<dbReference type="Pfam" id="PF02581">
    <property type="entry name" value="TMP-TENI"/>
    <property type="match status" value="1"/>
</dbReference>
<accession>A0A0F9Y5P4</accession>
<dbReference type="InterPro" id="IPR013785">
    <property type="entry name" value="Aldolase_TIM"/>
</dbReference>
<comment type="cofactor">
    <cofactor evidence="1">
        <name>Mg(2+)</name>
        <dbReference type="ChEBI" id="CHEBI:18420"/>
    </cofactor>
</comment>
<evidence type="ECO:0000256" key="3">
    <source>
        <dbReference type="ARBA" id="ARBA00022457"/>
    </source>
</evidence>
<comment type="caution">
    <text evidence="13">The sequence shown here is derived from an EMBL/GenBank/DDBJ whole genome shotgun (WGS) entry which is preliminary data.</text>
</comment>
<dbReference type="Gene3D" id="3.90.79.10">
    <property type="entry name" value="Nucleoside Triphosphate Pyrophosphohydrolase"/>
    <property type="match status" value="1"/>
</dbReference>
<dbReference type="CDD" id="cd03425">
    <property type="entry name" value="NUDIX_MutT_NudA_like"/>
    <property type="match status" value="1"/>
</dbReference>
<dbReference type="GO" id="GO:0008413">
    <property type="term" value="F:8-oxo-7,8-dihydroguanosine triphosphate pyrophosphatase activity"/>
    <property type="evidence" value="ECO:0007669"/>
    <property type="project" value="InterPro"/>
</dbReference>
<sequence>MCFPRICLGNDREITAHQNLLMRRIHVMAGVITNPFGQILIAKRPDSAHQGGLWEFPGGKLESGEERLTGLRRELQEELGISVVDAHPLIDIRHDYSDKSIRLDVWKVTGFSGEAHGAEGQAVRWVEPHQLADFDFPAANQPILSAARLPDHYLITPDTDELSLFAGLERAKAKGIRLVQLRQTQLDCSEYQVLASKVVERFGVDFQWLFKGDTPPPWPNSGWHLTSAQLRNLWQTPEQHANWPLAASCHNAEELQMAIELGVDFVTLSPVSATGSHPRAEVLGWDAAQDLIRTATVPVYLLGGMAPEQLKQAQAFGAQGVAGIRAFWPKEI</sequence>
<dbReference type="SUPFAM" id="SSF55811">
    <property type="entry name" value="Nudix"/>
    <property type="match status" value="1"/>
</dbReference>
<evidence type="ECO:0000256" key="8">
    <source>
        <dbReference type="ARBA" id="ARBA00022842"/>
    </source>
</evidence>
<evidence type="ECO:0000256" key="2">
    <source>
        <dbReference type="ARBA" id="ARBA00005582"/>
    </source>
</evidence>
<keyword evidence="6" id="KW-0227">DNA damage</keyword>
<dbReference type="GO" id="GO:0044715">
    <property type="term" value="F:8-oxo-dGDP phosphatase activity"/>
    <property type="evidence" value="ECO:0007669"/>
    <property type="project" value="TreeGrafter"/>
</dbReference>
<dbReference type="InterPro" id="IPR020084">
    <property type="entry name" value="NUDIX_hydrolase_CS"/>
</dbReference>
<dbReference type="PANTHER" id="PTHR47707">
    <property type="entry name" value="8-OXO-DGTP DIPHOSPHATASE"/>
    <property type="match status" value="1"/>
</dbReference>
<dbReference type="AlphaFoldDB" id="A0A0F9Y5P4"/>
<evidence type="ECO:0000256" key="4">
    <source>
        <dbReference type="ARBA" id="ARBA00022705"/>
    </source>
</evidence>
<dbReference type="EC" id="3.6.1.55" evidence="11"/>
<dbReference type="InterPro" id="IPR003561">
    <property type="entry name" value="Mutator_MutT"/>
</dbReference>
<gene>
    <name evidence="13" type="ORF">LCGC14_0130500</name>
</gene>
<keyword evidence="5" id="KW-0479">Metal-binding</keyword>
<dbReference type="InterPro" id="IPR015797">
    <property type="entry name" value="NUDIX_hydrolase-like_dom_sf"/>
</dbReference>
<dbReference type="NCBIfam" id="NF006530">
    <property type="entry name" value="PRK08999.1"/>
    <property type="match status" value="1"/>
</dbReference>
<dbReference type="GO" id="GO:0009228">
    <property type="term" value="P:thiamine biosynthetic process"/>
    <property type="evidence" value="ECO:0007669"/>
    <property type="project" value="UniProtKB-KW"/>
</dbReference>
<keyword evidence="7" id="KW-0378">Hydrolase</keyword>
<dbReference type="NCBIfam" id="TIGR00586">
    <property type="entry name" value="mutt"/>
    <property type="match status" value="1"/>
</dbReference>
<keyword evidence="3" id="KW-0515">Mutator protein</keyword>
<proteinExistence type="inferred from homology"/>
<dbReference type="GO" id="GO:0006281">
    <property type="term" value="P:DNA repair"/>
    <property type="evidence" value="ECO:0007669"/>
    <property type="project" value="UniProtKB-KW"/>
</dbReference>
<organism evidence="13">
    <name type="scientific">marine sediment metagenome</name>
    <dbReference type="NCBI Taxonomy" id="412755"/>
    <lineage>
        <taxon>unclassified sequences</taxon>
        <taxon>metagenomes</taxon>
        <taxon>ecological metagenomes</taxon>
    </lineage>
</organism>
<evidence type="ECO:0000256" key="9">
    <source>
        <dbReference type="ARBA" id="ARBA00023204"/>
    </source>
</evidence>
<dbReference type="Gene3D" id="3.20.20.70">
    <property type="entry name" value="Aldolase class I"/>
    <property type="match status" value="1"/>
</dbReference>
<keyword evidence="9" id="KW-0234">DNA repair</keyword>
<feature type="domain" description="Nudix hydrolase" evidence="12">
    <location>
        <begin position="22"/>
        <end position="149"/>
    </location>
</feature>
<dbReference type="InterPro" id="IPR000086">
    <property type="entry name" value="NUDIX_hydrolase_dom"/>
</dbReference>
<keyword evidence="8" id="KW-0460">Magnesium</keyword>
<evidence type="ECO:0000256" key="11">
    <source>
        <dbReference type="ARBA" id="ARBA00038905"/>
    </source>
</evidence>
<dbReference type="PANTHER" id="PTHR47707:SF1">
    <property type="entry name" value="NUDIX HYDROLASE FAMILY PROTEIN"/>
    <property type="match status" value="1"/>
</dbReference>
<evidence type="ECO:0000256" key="5">
    <source>
        <dbReference type="ARBA" id="ARBA00022723"/>
    </source>
</evidence>
<dbReference type="PROSITE" id="PS00893">
    <property type="entry name" value="NUDIX_BOX"/>
    <property type="match status" value="1"/>
</dbReference>
<dbReference type="InterPro" id="IPR029119">
    <property type="entry name" value="MutY_C"/>
</dbReference>
<dbReference type="InterPro" id="IPR020476">
    <property type="entry name" value="Nudix_hydrolase"/>
</dbReference>
<evidence type="ECO:0000256" key="6">
    <source>
        <dbReference type="ARBA" id="ARBA00022763"/>
    </source>
</evidence>
<dbReference type="EMBL" id="LAZR01000043">
    <property type="protein sequence ID" value="KKN99938.1"/>
    <property type="molecule type" value="Genomic_DNA"/>
</dbReference>
<dbReference type="GO" id="GO:0035539">
    <property type="term" value="F:8-oxo-7,8-dihydrodeoxyguanosine triphosphate pyrophosphatase activity"/>
    <property type="evidence" value="ECO:0007669"/>
    <property type="project" value="UniProtKB-EC"/>
</dbReference>